<evidence type="ECO:0000313" key="4">
    <source>
        <dbReference type="Proteomes" id="UP001241926"/>
    </source>
</evidence>
<evidence type="ECO:0000256" key="1">
    <source>
        <dbReference type="SAM" id="MobiDB-lite"/>
    </source>
</evidence>
<evidence type="ECO:0000313" key="3">
    <source>
        <dbReference type="EMBL" id="MDL2078977.1"/>
    </source>
</evidence>
<keyword evidence="2" id="KW-0812">Transmembrane</keyword>
<proteinExistence type="predicted"/>
<gene>
    <name evidence="3" type="ORF">QNN03_21310</name>
</gene>
<organism evidence="3 4">
    <name type="scientific">Streptomyces fuscus</name>
    <dbReference type="NCBI Taxonomy" id="3048495"/>
    <lineage>
        <taxon>Bacteria</taxon>
        <taxon>Bacillati</taxon>
        <taxon>Actinomycetota</taxon>
        <taxon>Actinomycetes</taxon>
        <taxon>Kitasatosporales</taxon>
        <taxon>Streptomycetaceae</taxon>
        <taxon>Streptomyces</taxon>
    </lineage>
</organism>
<dbReference type="RefSeq" id="WP_255310315.1">
    <property type="nucleotide sequence ID" value="NZ_JASJUS010000020.1"/>
</dbReference>
<sequence>MSAENDRTKHLSGSGGPAPVPTPSDDPDYSATVLASHWFQQPAGNETLVDDTASHPSPAPDRVDGTVMRFGPGVTAVLAHRTHGTLAPVPAPAPPRRRRAWRRHVLPAVVLICVLAFLAWQRIGPPVEVESVKVTAQPGALGCGETADIVGVVRTNGRPGTLTYRWTRSDGTSSEVLREVMVRGQKEARLHLKWTFQGEGNRAARAELRLLTPTERTVSARFTYDCS</sequence>
<keyword evidence="4" id="KW-1185">Reference proteome</keyword>
<reference evidence="3 4" key="1">
    <citation type="submission" date="2023-05" db="EMBL/GenBank/DDBJ databases">
        <title>Streptomyces fuscus sp. nov., a brown-black pigment producing actinomyces isolated from dry sand of Sea duck farm.</title>
        <authorList>
            <person name="Xie J."/>
            <person name="Shen N."/>
        </authorList>
    </citation>
    <scope>NUCLEOTIDE SEQUENCE [LARGE SCALE GENOMIC DNA]</scope>
    <source>
        <strain evidence="3 4">GXMU-J15</strain>
    </source>
</reference>
<comment type="caution">
    <text evidence="3">The sequence shown here is derived from an EMBL/GenBank/DDBJ whole genome shotgun (WGS) entry which is preliminary data.</text>
</comment>
<dbReference type="EMBL" id="JASJUS010000020">
    <property type="protein sequence ID" value="MDL2078977.1"/>
    <property type="molecule type" value="Genomic_DNA"/>
</dbReference>
<keyword evidence="2" id="KW-0472">Membrane</keyword>
<feature type="region of interest" description="Disordered" evidence="1">
    <location>
        <begin position="1"/>
        <end position="35"/>
    </location>
</feature>
<protein>
    <recommendedName>
        <fullName evidence="5">Ig-like domain-containing protein</fullName>
    </recommendedName>
</protein>
<name>A0ABT7J5D3_9ACTN</name>
<keyword evidence="2" id="KW-1133">Transmembrane helix</keyword>
<dbReference type="Proteomes" id="UP001241926">
    <property type="component" value="Unassembled WGS sequence"/>
</dbReference>
<feature type="transmembrane region" description="Helical" evidence="2">
    <location>
        <begin position="105"/>
        <end position="123"/>
    </location>
</feature>
<evidence type="ECO:0000256" key="2">
    <source>
        <dbReference type="SAM" id="Phobius"/>
    </source>
</evidence>
<evidence type="ECO:0008006" key="5">
    <source>
        <dbReference type="Google" id="ProtNLM"/>
    </source>
</evidence>
<accession>A0ABT7J5D3</accession>